<evidence type="ECO:0008006" key="4">
    <source>
        <dbReference type="Google" id="ProtNLM"/>
    </source>
</evidence>
<accession>A0A547QB64</accession>
<dbReference type="SUPFAM" id="SSF51120">
    <property type="entry name" value="beta-Roll"/>
    <property type="match status" value="1"/>
</dbReference>
<protein>
    <recommendedName>
        <fullName evidence="4">Calcium-binding protein</fullName>
    </recommendedName>
</protein>
<reference evidence="2 3" key="1">
    <citation type="submission" date="2019-06" db="EMBL/GenBank/DDBJ databases">
        <title>Paenimaribius caenipelagi gen. nov., sp. nov., isolated from a tidal flat.</title>
        <authorList>
            <person name="Yoon J.-H."/>
        </authorList>
    </citation>
    <scope>NUCLEOTIDE SEQUENCE [LARGE SCALE GENOMIC DNA]</scope>
    <source>
        <strain evidence="2 3">JBTF-M29</strain>
    </source>
</reference>
<dbReference type="Proteomes" id="UP000318590">
    <property type="component" value="Unassembled WGS sequence"/>
</dbReference>
<keyword evidence="3" id="KW-1185">Reference proteome</keyword>
<name>A0A547QB64_9RHOB</name>
<feature type="compositionally biased region" description="Acidic residues" evidence="1">
    <location>
        <begin position="70"/>
        <end position="83"/>
    </location>
</feature>
<dbReference type="AlphaFoldDB" id="A0A547QB64"/>
<comment type="caution">
    <text evidence="2">The sequence shown here is derived from an EMBL/GenBank/DDBJ whole genome shotgun (WGS) entry which is preliminary data.</text>
</comment>
<organism evidence="2 3">
    <name type="scientific">Palleronia caenipelagi</name>
    <dbReference type="NCBI Taxonomy" id="2489174"/>
    <lineage>
        <taxon>Bacteria</taxon>
        <taxon>Pseudomonadati</taxon>
        <taxon>Pseudomonadota</taxon>
        <taxon>Alphaproteobacteria</taxon>
        <taxon>Rhodobacterales</taxon>
        <taxon>Roseobacteraceae</taxon>
        <taxon>Palleronia</taxon>
    </lineage>
</organism>
<dbReference type="Gene3D" id="2.150.10.10">
    <property type="entry name" value="Serralysin-like metalloprotease, C-terminal"/>
    <property type="match status" value="1"/>
</dbReference>
<evidence type="ECO:0000256" key="1">
    <source>
        <dbReference type="SAM" id="MobiDB-lite"/>
    </source>
</evidence>
<evidence type="ECO:0000313" key="3">
    <source>
        <dbReference type="Proteomes" id="UP000318590"/>
    </source>
</evidence>
<gene>
    <name evidence="2" type="ORF">FEV53_00815</name>
</gene>
<dbReference type="RefSeq" id="WP_142832912.1">
    <property type="nucleotide sequence ID" value="NZ_VFSV01000001.1"/>
</dbReference>
<sequence length="330" mass="35873">MLDPLILAIFGAAILGITLFDDDDDHDDDHDDDAFELIEDNADTIVDDDDLDDIIDDAEDDVAGLIDDAADDVEDDVTGDQDDTGMNTAETDGNDGDDSLATLDFINEIDGTDGDDTLVGYGDGPEGRDRDTYYLDGKGGDDLLIIGDVINMPQGTDGAARMTGGEGSDTFVILSPLPTAEQYEAAHSAEQTGVVPIFPDPEFYAQQIAFFRAYPDSVDNRFYSAVTSTVIEDYNPDEDNIIVSLVTAPDAGLPDFDVSSDVSFDEDRGQFKGSFVINFDATGELDETVSRLVVYSDQEINEDDVELRVETAASLEEFEQLLEDIVQFRL</sequence>
<dbReference type="InterPro" id="IPR011049">
    <property type="entry name" value="Serralysin-like_metalloprot_C"/>
</dbReference>
<evidence type="ECO:0000313" key="2">
    <source>
        <dbReference type="EMBL" id="TRD23590.1"/>
    </source>
</evidence>
<dbReference type="PRINTS" id="PR00313">
    <property type="entry name" value="CABNDNGRPT"/>
</dbReference>
<dbReference type="EMBL" id="VFSV01000001">
    <property type="protein sequence ID" value="TRD23590.1"/>
    <property type="molecule type" value="Genomic_DNA"/>
</dbReference>
<feature type="region of interest" description="Disordered" evidence="1">
    <location>
        <begin position="70"/>
        <end position="98"/>
    </location>
</feature>
<proteinExistence type="predicted"/>